<evidence type="ECO:0000313" key="1">
    <source>
        <dbReference type="EMBL" id="OHT45273.1"/>
    </source>
</evidence>
<evidence type="ECO:0000313" key="2">
    <source>
        <dbReference type="EMBL" id="OXB14650.1"/>
    </source>
</evidence>
<dbReference type="RefSeq" id="WP_070907546.1">
    <property type="nucleotide sequence ID" value="NZ_MIKE01000023.1"/>
</dbReference>
<keyword evidence="4" id="KW-1185">Reference proteome</keyword>
<reference evidence="3" key="1">
    <citation type="submission" date="2016-09" db="EMBL/GenBank/DDBJ databases">
        <authorList>
            <person name="Chen S."/>
            <person name="Walker E."/>
        </authorList>
    </citation>
    <scope>NUCLEOTIDE SEQUENCE [LARGE SCALE GENOMIC DNA]</scope>
    <source>
        <strain evidence="3">MSU</strain>
    </source>
</reference>
<dbReference type="STRING" id="1278819.BHE19_09270"/>
<proteinExistence type="predicted"/>
<evidence type="ECO:0000313" key="4">
    <source>
        <dbReference type="Proteomes" id="UP000198319"/>
    </source>
</evidence>
<dbReference type="EMBL" id="MIKE01000023">
    <property type="protein sequence ID" value="OHT45273.1"/>
    <property type="molecule type" value="Genomic_DNA"/>
</dbReference>
<dbReference type="Proteomes" id="UP000198319">
    <property type="component" value="Unassembled WGS sequence"/>
</dbReference>
<dbReference type="GO" id="GO:0000302">
    <property type="term" value="P:response to reactive oxygen species"/>
    <property type="evidence" value="ECO:0007669"/>
    <property type="project" value="InterPro"/>
</dbReference>
<reference evidence="2 4" key="3">
    <citation type="submission" date="2016-11" db="EMBL/GenBank/DDBJ databases">
        <title>Whole genomes of Flavobacteriaceae.</title>
        <authorList>
            <person name="Stine C."/>
            <person name="Li C."/>
            <person name="Tadesse D."/>
        </authorList>
    </citation>
    <scope>NUCLEOTIDE SEQUENCE [LARGE SCALE GENOMIC DNA]</scope>
    <source>
        <strain evidence="2 4">ATCC BAA-2541</strain>
    </source>
</reference>
<evidence type="ECO:0000313" key="3">
    <source>
        <dbReference type="Proteomes" id="UP000180252"/>
    </source>
</evidence>
<reference evidence="1" key="2">
    <citation type="submission" date="2016-09" db="EMBL/GenBank/DDBJ databases">
        <authorList>
            <person name="Capua I."/>
            <person name="De Benedictis P."/>
            <person name="Joannis T."/>
            <person name="Lombin L.H."/>
            <person name="Cattoli G."/>
        </authorList>
    </citation>
    <scope>NUCLEOTIDE SEQUENCE [LARGE SCALE GENOMIC DNA]</scope>
    <source>
        <strain evidence="1">MSU</strain>
    </source>
</reference>
<gene>
    <name evidence="2" type="ORF">B0A71_21475</name>
    <name evidence="1" type="ORF">BHE19_09270</name>
</gene>
<dbReference type="Proteomes" id="UP000180252">
    <property type="component" value="Unassembled WGS sequence"/>
</dbReference>
<comment type="caution">
    <text evidence="1">The sequence shown here is derived from an EMBL/GenBank/DDBJ whole genome shotgun (WGS) entry which is preliminary data.</text>
</comment>
<evidence type="ECO:0008006" key="5">
    <source>
        <dbReference type="Google" id="ProtNLM"/>
    </source>
</evidence>
<dbReference type="EMBL" id="MUHG01000036">
    <property type="protein sequence ID" value="OXB14650.1"/>
    <property type="molecule type" value="Genomic_DNA"/>
</dbReference>
<accession>A0A1S1JAF1</accession>
<sequence>MKKISTLFVKDPHDLARVINKVSDENKWVTTGEVIATRKFDGSAAAIIQGELFKRFDAKKGRVVPSGAIACQEADSITGHHPHWLKCDRLKPEDKFFFEGFDNLKIKIDGTFELCGPKVQGNPEKLEKHMLMKHGSEVFDFSNFEFDDLKRFLLENDVEGIVFHHVSDGRMCKLRKSDFGIKRSKLEMTPTKNANNLIVSNHE</sequence>
<protein>
    <recommendedName>
        <fullName evidence="5">RNA ligase domain-containing protein</fullName>
    </recommendedName>
</protein>
<name>A0A1S1JAF1_9FLAO</name>
<dbReference type="OrthoDB" id="7062283at2"/>
<organism evidence="1 3">
    <name type="scientific">Flavobacterium tructae</name>
    <dbReference type="NCBI Taxonomy" id="1114873"/>
    <lineage>
        <taxon>Bacteria</taxon>
        <taxon>Pseudomonadati</taxon>
        <taxon>Bacteroidota</taxon>
        <taxon>Flavobacteriia</taxon>
        <taxon>Flavobacteriales</taxon>
        <taxon>Flavobacteriaceae</taxon>
        <taxon>Flavobacterium</taxon>
    </lineage>
</organism>
<dbReference type="GO" id="GO:0003972">
    <property type="term" value="F:RNA ligase (ATP) activity"/>
    <property type="evidence" value="ECO:0007669"/>
    <property type="project" value="InterPro"/>
</dbReference>
<dbReference type="AlphaFoldDB" id="A0A1S1JAF1"/>